<evidence type="ECO:0000259" key="2">
    <source>
        <dbReference type="Pfam" id="PF13478"/>
    </source>
</evidence>
<gene>
    <name evidence="3" type="ORF">J2S05_001536</name>
</gene>
<comment type="caution">
    <text evidence="3">The sequence shown here is derived from an EMBL/GenBank/DDBJ whole genome shotgun (WGS) entry which is preliminary data.</text>
</comment>
<feature type="domain" description="XdhC Rossmann" evidence="2">
    <location>
        <begin position="190"/>
        <end position="325"/>
    </location>
</feature>
<dbReference type="RefSeq" id="WP_306981481.1">
    <property type="nucleotide sequence ID" value="NZ_JAUSUA010000002.1"/>
</dbReference>
<accession>A0ABT9YFV5</accession>
<dbReference type="PANTHER" id="PTHR30388:SF6">
    <property type="entry name" value="XANTHINE DEHYDROGENASE SUBUNIT A-RELATED"/>
    <property type="match status" value="1"/>
</dbReference>
<sequence length="342" mass="37979">MDDMYAILDTLDEIKLPATIATIVQVEGSAYKKEAACMLLQQNGEQIGVLSAGCLEQDLIERVKNGETNKKVVFDMSAEDDFSFGAEAGCNGVIHVLMERVDERYLTHLHRLNQLLKMGYSILVVKRISQATYLFVPDKGEPFGTCTSFTETEIERLKMTCDDQDKKSGTIYMRRNDPLYVHVLKPKPRLVVFGAGTDAIPLVSMAADVGFKVNVSDWRPGLCTGARFPKADRIIHGFPHEAVEAMSIHSNDYVVIMTHHFTHDQQLLQLLRGRNLRYVGVLGSTRRTARLVGEEEVPDDVVSPAGLSIHAQGAEEIAVSIVAQMIQVLRSPVTKVSEKHVI</sequence>
<evidence type="ECO:0000259" key="1">
    <source>
        <dbReference type="Pfam" id="PF02625"/>
    </source>
</evidence>
<dbReference type="EMBL" id="JAUSUA010000002">
    <property type="protein sequence ID" value="MDQ0206737.1"/>
    <property type="molecule type" value="Genomic_DNA"/>
</dbReference>
<feature type="domain" description="XdhC- CoxI" evidence="1">
    <location>
        <begin position="17"/>
        <end position="64"/>
    </location>
</feature>
<dbReference type="Gene3D" id="3.40.50.720">
    <property type="entry name" value="NAD(P)-binding Rossmann-like Domain"/>
    <property type="match status" value="1"/>
</dbReference>
<reference evidence="3 4" key="1">
    <citation type="submission" date="2023-07" db="EMBL/GenBank/DDBJ databases">
        <title>Genomic Encyclopedia of Type Strains, Phase IV (KMG-IV): sequencing the most valuable type-strain genomes for metagenomic binning, comparative biology and taxonomic classification.</title>
        <authorList>
            <person name="Goeker M."/>
        </authorList>
    </citation>
    <scope>NUCLEOTIDE SEQUENCE [LARGE SCALE GENOMIC DNA]</scope>
    <source>
        <strain evidence="3 4">DSM 19154</strain>
    </source>
</reference>
<dbReference type="PANTHER" id="PTHR30388">
    <property type="entry name" value="ALDEHYDE OXIDOREDUCTASE MOLYBDENUM COFACTOR ASSEMBLY PROTEIN"/>
    <property type="match status" value="1"/>
</dbReference>
<dbReference type="Pfam" id="PF02625">
    <property type="entry name" value="XdhC_CoxI"/>
    <property type="match status" value="1"/>
</dbReference>
<dbReference type="InterPro" id="IPR052698">
    <property type="entry name" value="MoCofactor_Util/Proc"/>
</dbReference>
<dbReference type="InterPro" id="IPR027051">
    <property type="entry name" value="XdhC_Rossmann_dom"/>
</dbReference>
<evidence type="ECO:0000313" key="4">
    <source>
        <dbReference type="Proteomes" id="UP001225034"/>
    </source>
</evidence>
<evidence type="ECO:0000313" key="3">
    <source>
        <dbReference type="EMBL" id="MDQ0206737.1"/>
    </source>
</evidence>
<dbReference type="EC" id="1.17.1.4" evidence="3"/>
<dbReference type="GO" id="GO:0004854">
    <property type="term" value="F:xanthine dehydrogenase activity"/>
    <property type="evidence" value="ECO:0007669"/>
    <property type="project" value="UniProtKB-EC"/>
</dbReference>
<proteinExistence type="predicted"/>
<keyword evidence="4" id="KW-1185">Reference proteome</keyword>
<dbReference type="InterPro" id="IPR003777">
    <property type="entry name" value="XdhC_CoxI"/>
</dbReference>
<keyword evidence="3" id="KW-0560">Oxidoreductase</keyword>
<dbReference type="Proteomes" id="UP001225034">
    <property type="component" value="Unassembled WGS sequence"/>
</dbReference>
<protein>
    <submittedName>
        <fullName evidence="3">Xanthine dehydrogenase molybdenum-binding subunit/xanthine dehydrogenase accessory factor</fullName>
        <ecNumber evidence="3">1.17.1.4</ecNumber>
    </submittedName>
</protein>
<name>A0ABT9YFV5_9BACI</name>
<dbReference type="Pfam" id="PF13478">
    <property type="entry name" value="XdhC_C"/>
    <property type="match status" value="1"/>
</dbReference>
<organism evidence="3 4">
    <name type="scientific">Alkalicoccobacillus murimartini</name>
    <dbReference type="NCBI Taxonomy" id="171685"/>
    <lineage>
        <taxon>Bacteria</taxon>
        <taxon>Bacillati</taxon>
        <taxon>Bacillota</taxon>
        <taxon>Bacilli</taxon>
        <taxon>Bacillales</taxon>
        <taxon>Bacillaceae</taxon>
        <taxon>Alkalicoccobacillus</taxon>
    </lineage>
</organism>